<name>A0A6A4S7Z3_SCOMX</name>
<accession>A0A6A4S7Z3</accession>
<sequence>MSQCSINPSKLIRGERASERRPPQVSSQVTADGSGVLSQRLETVVTNYRHISYKTLFAALIPSRKNFNPPKSANGVSEVTTAMDVTVRRANIFSYFQRNFLEDAIARDAQHLNRLLDKDHSGHEQEMI</sequence>
<evidence type="ECO:0000313" key="3">
    <source>
        <dbReference type="Proteomes" id="UP000438429"/>
    </source>
</evidence>
<protein>
    <submittedName>
        <fullName evidence="2">Uncharacterized protein</fullName>
    </submittedName>
</protein>
<proteinExistence type="predicted"/>
<dbReference type="Proteomes" id="UP000438429">
    <property type="component" value="Unassembled WGS sequence"/>
</dbReference>
<dbReference type="AlphaFoldDB" id="A0A6A4S7Z3"/>
<feature type="region of interest" description="Disordered" evidence="1">
    <location>
        <begin position="1"/>
        <end position="31"/>
    </location>
</feature>
<evidence type="ECO:0000313" key="2">
    <source>
        <dbReference type="EMBL" id="KAF0028348.1"/>
    </source>
</evidence>
<evidence type="ECO:0000256" key="1">
    <source>
        <dbReference type="SAM" id="MobiDB-lite"/>
    </source>
</evidence>
<reference evidence="2 3" key="1">
    <citation type="submission" date="2019-06" db="EMBL/GenBank/DDBJ databases">
        <title>Draft genomes of female and male turbot (Scophthalmus maximus).</title>
        <authorList>
            <person name="Xu H."/>
            <person name="Xu X.-W."/>
            <person name="Shao C."/>
            <person name="Chen S."/>
        </authorList>
    </citation>
    <scope>NUCLEOTIDE SEQUENCE [LARGE SCALE GENOMIC DNA]</scope>
    <source>
        <strain evidence="2">Ysfricsl-2016a</strain>
        <tissue evidence="2">Blood</tissue>
    </source>
</reference>
<gene>
    <name evidence="2" type="ORF">F2P81_019435</name>
</gene>
<feature type="compositionally biased region" description="Basic and acidic residues" evidence="1">
    <location>
        <begin position="12"/>
        <end position="22"/>
    </location>
</feature>
<comment type="caution">
    <text evidence="2">The sequence shown here is derived from an EMBL/GenBank/DDBJ whole genome shotgun (WGS) entry which is preliminary data.</text>
</comment>
<dbReference type="EMBL" id="VEVO01000017">
    <property type="protein sequence ID" value="KAF0028348.1"/>
    <property type="molecule type" value="Genomic_DNA"/>
</dbReference>
<organism evidence="2 3">
    <name type="scientific">Scophthalmus maximus</name>
    <name type="common">Turbot</name>
    <name type="synonym">Psetta maxima</name>
    <dbReference type="NCBI Taxonomy" id="52904"/>
    <lineage>
        <taxon>Eukaryota</taxon>
        <taxon>Metazoa</taxon>
        <taxon>Chordata</taxon>
        <taxon>Craniata</taxon>
        <taxon>Vertebrata</taxon>
        <taxon>Euteleostomi</taxon>
        <taxon>Actinopterygii</taxon>
        <taxon>Neopterygii</taxon>
        <taxon>Teleostei</taxon>
        <taxon>Neoteleostei</taxon>
        <taxon>Acanthomorphata</taxon>
        <taxon>Carangaria</taxon>
        <taxon>Pleuronectiformes</taxon>
        <taxon>Pleuronectoidei</taxon>
        <taxon>Scophthalmidae</taxon>
        <taxon>Scophthalmus</taxon>
    </lineage>
</organism>